<organism evidence="2 3">
    <name type="scientific">Quercus lobata</name>
    <name type="common">Valley oak</name>
    <dbReference type="NCBI Taxonomy" id="97700"/>
    <lineage>
        <taxon>Eukaryota</taxon>
        <taxon>Viridiplantae</taxon>
        <taxon>Streptophyta</taxon>
        <taxon>Embryophyta</taxon>
        <taxon>Tracheophyta</taxon>
        <taxon>Spermatophyta</taxon>
        <taxon>Magnoliopsida</taxon>
        <taxon>eudicotyledons</taxon>
        <taxon>Gunneridae</taxon>
        <taxon>Pentapetalae</taxon>
        <taxon>rosids</taxon>
        <taxon>fabids</taxon>
        <taxon>Fagales</taxon>
        <taxon>Fagaceae</taxon>
        <taxon>Quercus</taxon>
    </lineage>
</organism>
<feature type="transmembrane region" description="Helical" evidence="1">
    <location>
        <begin position="102"/>
        <end position="122"/>
    </location>
</feature>
<proteinExistence type="predicted"/>
<name>A0A7N2MRT6_QUELO</name>
<keyword evidence="1" id="KW-0812">Transmembrane</keyword>
<reference evidence="2" key="2">
    <citation type="submission" date="2021-01" db="UniProtKB">
        <authorList>
            <consortium name="EnsemblPlants"/>
        </authorList>
    </citation>
    <scope>IDENTIFICATION</scope>
</reference>
<evidence type="ECO:0000313" key="3">
    <source>
        <dbReference type="Proteomes" id="UP000594261"/>
    </source>
</evidence>
<evidence type="ECO:0000256" key="1">
    <source>
        <dbReference type="SAM" id="Phobius"/>
    </source>
</evidence>
<feature type="transmembrane region" description="Helical" evidence="1">
    <location>
        <begin position="69"/>
        <end position="90"/>
    </location>
</feature>
<dbReference type="EnsemblPlants" id="QL10p054634:mrna">
    <property type="protein sequence ID" value="QL10p054634:mrna:CDS:1"/>
    <property type="gene ID" value="QL10p054634"/>
</dbReference>
<sequence length="123" mass="13806">MSSVFSKPWLQESLLTCSNKVGLPKSITSWLMILILYISSTTATILIVLPQVNVDGNRVPVFFRGRPTYYRKFLVSTLFAFMGAFIALIIQDKPRVERLCRITAMAFMLSSVAIVSIPLLSLM</sequence>
<reference evidence="2 3" key="1">
    <citation type="journal article" date="2016" name="G3 (Bethesda)">
        <title>First Draft Assembly and Annotation of the Genome of a California Endemic Oak Quercus lobata Nee (Fagaceae).</title>
        <authorList>
            <person name="Sork V.L."/>
            <person name="Fitz-Gibbon S.T."/>
            <person name="Puiu D."/>
            <person name="Crepeau M."/>
            <person name="Gugger P.F."/>
            <person name="Sherman R."/>
            <person name="Stevens K."/>
            <person name="Langley C.H."/>
            <person name="Pellegrini M."/>
            <person name="Salzberg S.L."/>
        </authorList>
    </citation>
    <scope>NUCLEOTIDE SEQUENCE [LARGE SCALE GENOMIC DNA]</scope>
    <source>
        <strain evidence="2 3">cv. SW786</strain>
    </source>
</reference>
<feature type="transmembrane region" description="Helical" evidence="1">
    <location>
        <begin position="30"/>
        <end position="49"/>
    </location>
</feature>
<keyword evidence="3" id="KW-1185">Reference proteome</keyword>
<keyword evidence="1" id="KW-1133">Transmembrane helix</keyword>
<dbReference type="EMBL" id="LRBV02000010">
    <property type="status" value="NOT_ANNOTATED_CDS"/>
    <property type="molecule type" value="Genomic_DNA"/>
</dbReference>
<dbReference type="Gramene" id="QL10p054634:mrna">
    <property type="protein sequence ID" value="QL10p054634:mrna:CDS:1"/>
    <property type="gene ID" value="QL10p054634"/>
</dbReference>
<accession>A0A7N2MRT6</accession>
<protein>
    <submittedName>
        <fullName evidence="2">Uncharacterized protein</fullName>
    </submittedName>
</protein>
<dbReference type="AlphaFoldDB" id="A0A7N2MRT6"/>
<dbReference type="InParanoid" id="A0A7N2MRT6"/>
<keyword evidence="1" id="KW-0472">Membrane</keyword>
<evidence type="ECO:0000313" key="2">
    <source>
        <dbReference type="EnsemblPlants" id="QL10p054634:mrna:CDS:1"/>
    </source>
</evidence>
<dbReference type="Proteomes" id="UP000594261">
    <property type="component" value="Chromosome 10"/>
</dbReference>